<dbReference type="InterPro" id="IPR036196">
    <property type="entry name" value="Ptyr_pPase_sf"/>
</dbReference>
<dbReference type="SUPFAM" id="SSF52788">
    <property type="entry name" value="Phosphotyrosine protein phosphatases I"/>
    <property type="match status" value="1"/>
</dbReference>
<protein>
    <recommendedName>
        <fullName evidence="3">Protein-tyrosine-phosphatase</fullName>
    </recommendedName>
</protein>
<dbReference type="PANTHER" id="PTHR43428">
    <property type="entry name" value="ARSENATE REDUCTASE"/>
    <property type="match status" value="1"/>
</dbReference>
<name>A0AAD5KTK7_9CRUS</name>
<evidence type="ECO:0000313" key="2">
    <source>
        <dbReference type="Proteomes" id="UP000820818"/>
    </source>
</evidence>
<dbReference type="AlphaFoldDB" id="A0AAD5KTK7"/>
<dbReference type="Gene3D" id="3.40.50.2300">
    <property type="match status" value="1"/>
</dbReference>
<sequence length="202" mass="22816">MTDCLAKDKCGIPVQKPKISLSSLALAENQDLPIAQIAPQRMLVIDQMVDYIVQKIKSNQEIWAQTAADYFEIPAFCYSGGVEVTAFNERAVAAIRRDGFKVVQKGDENPVYFVFHGEESEPIVTFSKVYDDPLNAQKGFAAVMTCDHADENCPFIPGAEERIPLRFEDPKAFDDTKLEQRMYTERSHQIGAELFLIFQSQR</sequence>
<organism evidence="1 2">
    <name type="scientific">Daphnia sinensis</name>
    <dbReference type="NCBI Taxonomy" id="1820382"/>
    <lineage>
        <taxon>Eukaryota</taxon>
        <taxon>Metazoa</taxon>
        <taxon>Ecdysozoa</taxon>
        <taxon>Arthropoda</taxon>
        <taxon>Crustacea</taxon>
        <taxon>Branchiopoda</taxon>
        <taxon>Diplostraca</taxon>
        <taxon>Cladocera</taxon>
        <taxon>Anomopoda</taxon>
        <taxon>Daphniidae</taxon>
        <taxon>Daphnia</taxon>
        <taxon>Daphnia similis group</taxon>
    </lineage>
</organism>
<keyword evidence="2" id="KW-1185">Reference proteome</keyword>
<dbReference type="EMBL" id="WJBH02000295">
    <property type="protein sequence ID" value="KAI9549518.1"/>
    <property type="molecule type" value="Genomic_DNA"/>
</dbReference>
<proteinExistence type="predicted"/>
<evidence type="ECO:0000313" key="1">
    <source>
        <dbReference type="EMBL" id="KAI9549518.1"/>
    </source>
</evidence>
<gene>
    <name evidence="1" type="ORF">GHT06_004073</name>
</gene>
<reference evidence="1" key="1">
    <citation type="submission" date="2022-05" db="EMBL/GenBank/DDBJ databases">
        <title>A multi-omics perspective on studying reproductive biology in Daphnia sinensis.</title>
        <authorList>
            <person name="Jia J."/>
        </authorList>
    </citation>
    <scope>NUCLEOTIDE SEQUENCE</scope>
    <source>
        <strain evidence="1">WSL</strain>
    </source>
</reference>
<dbReference type="Proteomes" id="UP000820818">
    <property type="component" value="Unassembled WGS sequence"/>
</dbReference>
<evidence type="ECO:0008006" key="3">
    <source>
        <dbReference type="Google" id="ProtNLM"/>
    </source>
</evidence>
<accession>A0AAD5KTK7</accession>
<dbReference type="PANTHER" id="PTHR43428:SF1">
    <property type="entry name" value="ARSENATE REDUCTASE"/>
    <property type="match status" value="1"/>
</dbReference>
<comment type="caution">
    <text evidence="1">The sequence shown here is derived from an EMBL/GenBank/DDBJ whole genome shotgun (WGS) entry which is preliminary data.</text>
</comment>